<evidence type="ECO:0000313" key="2">
    <source>
        <dbReference type="Proteomes" id="UP000308600"/>
    </source>
</evidence>
<proteinExistence type="predicted"/>
<reference evidence="1 2" key="1">
    <citation type="journal article" date="2019" name="Nat. Ecol. Evol.">
        <title>Megaphylogeny resolves global patterns of mushroom evolution.</title>
        <authorList>
            <person name="Varga T."/>
            <person name="Krizsan K."/>
            <person name="Foldi C."/>
            <person name="Dima B."/>
            <person name="Sanchez-Garcia M."/>
            <person name="Sanchez-Ramirez S."/>
            <person name="Szollosi G.J."/>
            <person name="Szarkandi J.G."/>
            <person name="Papp V."/>
            <person name="Albert L."/>
            <person name="Andreopoulos W."/>
            <person name="Angelini C."/>
            <person name="Antonin V."/>
            <person name="Barry K.W."/>
            <person name="Bougher N.L."/>
            <person name="Buchanan P."/>
            <person name="Buyck B."/>
            <person name="Bense V."/>
            <person name="Catcheside P."/>
            <person name="Chovatia M."/>
            <person name="Cooper J."/>
            <person name="Damon W."/>
            <person name="Desjardin D."/>
            <person name="Finy P."/>
            <person name="Geml J."/>
            <person name="Haridas S."/>
            <person name="Hughes K."/>
            <person name="Justo A."/>
            <person name="Karasinski D."/>
            <person name="Kautmanova I."/>
            <person name="Kiss B."/>
            <person name="Kocsube S."/>
            <person name="Kotiranta H."/>
            <person name="LaButti K.M."/>
            <person name="Lechner B.E."/>
            <person name="Liimatainen K."/>
            <person name="Lipzen A."/>
            <person name="Lukacs Z."/>
            <person name="Mihaltcheva S."/>
            <person name="Morgado L.N."/>
            <person name="Niskanen T."/>
            <person name="Noordeloos M.E."/>
            <person name="Ohm R.A."/>
            <person name="Ortiz-Santana B."/>
            <person name="Ovrebo C."/>
            <person name="Racz N."/>
            <person name="Riley R."/>
            <person name="Savchenko A."/>
            <person name="Shiryaev A."/>
            <person name="Soop K."/>
            <person name="Spirin V."/>
            <person name="Szebenyi C."/>
            <person name="Tomsovsky M."/>
            <person name="Tulloss R.E."/>
            <person name="Uehling J."/>
            <person name="Grigoriev I.V."/>
            <person name="Vagvolgyi C."/>
            <person name="Papp T."/>
            <person name="Martin F.M."/>
            <person name="Miettinen O."/>
            <person name="Hibbett D.S."/>
            <person name="Nagy L.G."/>
        </authorList>
    </citation>
    <scope>NUCLEOTIDE SEQUENCE [LARGE SCALE GENOMIC DNA]</scope>
    <source>
        <strain evidence="1 2">NL-1719</strain>
    </source>
</reference>
<gene>
    <name evidence="1" type="ORF">BDN72DRAFT_855486</name>
</gene>
<dbReference type="Proteomes" id="UP000308600">
    <property type="component" value="Unassembled WGS sequence"/>
</dbReference>
<name>A0ACD3B3M7_9AGAR</name>
<accession>A0ACD3B3M7</accession>
<sequence length="203" mass="22261">MSASIKAIHRTHLWVLPTALQHEPELSERIIRRAARSPGLNGSSLCLSSRYAASTALAHLPSVCSYGEEFRLFSDNDNASFHTKSRNGRQVRAQEAPGIVIVLNCHAGYPLGGRWRPDTSRLTNHHGFQPFVPTLKDVYSGPSEFEFWKLVPPRPVLVTGPQTSGSWPPVLQGVCLVAPIPVIISKGQSYCTHEASLGVNEED</sequence>
<organism evidence="1 2">
    <name type="scientific">Pluteus cervinus</name>
    <dbReference type="NCBI Taxonomy" id="181527"/>
    <lineage>
        <taxon>Eukaryota</taxon>
        <taxon>Fungi</taxon>
        <taxon>Dikarya</taxon>
        <taxon>Basidiomycota</taxon>
        <taxon>Agaricomycotina</taxon>
        <taxon>Agaricomycetes</taxon>
        <taxon>Agaricomycetidae</taxon>
        <taxon>Agaricales</taxon>
        <taxon>Pluteineae</taxon>
        <taxon>Pluteaceae</taxon>
        <taxon>Pluteus</taxon>
    </lineage>
</organism>
<keyword evidence="2" id="KW-1185">Reference proteome</keyword>
<dbReference type="EMBL" id="ML208285">
    <property type="protein sequence ID" value="TFK72467.1"/>
    <property type="molecule type" value="Genomic_DNA"/>
</dbReference>
<evidence type="ECO:0000313" key="1">
    <source>
        <dbReference type="EMBL" id="TFK72467.1"/>
    </source>
</evidence>
<protein>
    <submittedName>
        <fullName evidence="1">Uncharacterized protein</fullName>
    </submittedName>
</protein>